<dbReference type="PANTHER" id="PTHR21039">
    <property type="entry name" value="HISTIDINOL PHOSPHATASE-RELATED"/>
    <property type="match status" value="1"/>
</dbReference>
<dbReference type="EC" id="3.1.3.15" evidence="3 8"/>
<dbReference type="GO" id="GO:0000105">
    <property type="term" value="P:L-histidine biosynthetic process"/>
    <property type="evidence" value="ECO:0007669"/>
    <property type="project" value="UniProtKB-UniRule"/>
</dbReference>
<evidence type="ECO:0000259" key="9">
    <source>
        <dbReference type="Pfam" id="PF02811"/>
    </source>
</evidence>
<evidence type="ECO:0000256" key="1">
    <source>
        <dbReference type="ARBA" id="ARBA00004970"/>
    </source>
</evidence>
<feature type="domain" description="PHP" evidence="9">
    <location>
        <begin position="7"/>
        <end position="114"/>
    </location>
</feature>
<dbReference type="InterPro" id="IPR016195">
    <property type="entry name" value="Pol/histidinol_Pase-like"/>
</dbReference>
<evidence type="ECO:0000256" key="6">
    <source>
        <dbReference type="ARBA" id="ARBA00023102"/>
    </source>
</evidence>
<protein>
    <recommendedName>
        <fullName evidence="3 8">Histidinol-phosphatase</fullName>
        <shortName evidence="8">HolPase</shortName>
        <ecNumber evidence="3 8">3.1.3.15</ecNumber>
    </recommendedName>
</protein>
<dbReference type="GO" id="GO:0005737">
    <property type="term" value="C:cytoplasm"/>
    <property type="evidence" value="ECO:0007669"/>
    <property type="project" value="TreeGrafter"/>
</dbReference>
<reference evidence="10 11" key="1">
    <citation type="submission" date="2018-08" db="EMBL/GenBank/DDBJ databases">
        <title>A genome reference for cultivated species of the human gut microbiota.</title>
        <authorList>
            <person name="Zou Y."/>
            <person name="Xue W."/>
            <person name="Luo G."/>
        </authorList>
    </citation>
    <scope>NUCLEOTIDE SEQUENCE [LARGE SCALE GENOMIC DNA]</scope>
    <source>
        <strain evidence="10 11">AF18-12LB</strain>
    </source>
</reference>
<comment type="caution">
    <text evidence="10">The sequence shown here is derived from an EMBL/GenBank/DDBJ whole genome shotgun (WGS) entry which is preliminary data.</text>
</comment>
<dbReference type="EMBL" id="QRXJ01000020">
    <property type="protein sequence ID" value="RGT87810.1"/>
    <property type="molecule type" value="Genomic_DNA"/>
</dbReference>
<dbReference type="RefSeq" id="WP_117836068.1">
    <property type="nucleotide sequence ID" value="NZ_JADNLX010000001.1"/>
</dbReference>
<evidence type="ECO:0000256" key="3">
    <source>
        <dbReference type="ARBA" id="ARBA00013085"/>
    </source>
</evidence>
<evidence type="ECO:0000313" key="10">
    <source>
        <dbReference type="EMBL" id="RGT87810.1"/>
    </source>
</evidence>
<evidence type="ECO:0000256" key="5">
    <source>
        <dbReference type="ARBA" id="ARBA00022801"/>
    </source>
</evidence>
<comment type="catalytic activity">
    <reaction evidence="7 8">
        <text>L-histidinol phosphate + H2O = L-histidinol + phosphate</text>
        <dbReference type="Rhea" id="RHEA:14465"/>
        <dbReference type="ChEBI" id="CHEBI:15377"/>
        <dbReference type="ChEBI" id="CHEBI:43474"/>
        <dbReference type="ChEBI" id="CHEBI:57699"/>
        <dbReference type="ChEBI" id="CHEBI:57980"/>
        <dbReference type="EC" id="3.1.3.15"/>
    </reaction>
</comment>
<sequence>MEEKTIFHVHSYRCKHASQEQEEEYIKKAIELGATKIVFTDHAPFPGNPFLNRMSIKELPEYVTVLQGLKEKYVGILEIKIGLEIEFVPTYREYYQALLDKWDMDILLLGEHFSLLPDGRYTFEMSEKKSGSESISKWDDCWYGNGTISGSSASGSDFSAYEKVECGNGCNF</sequence>
<dbReference type="Pfam" id="PF02811">
    <property type="entry name" value="PHP"/>
    <property type="match status" value="1"/>
</dbReference>
<evidence type="ECO:0000256" key="8">
    <source>
        <dbReference type="RuleBase" id="RU366003"/>
    </source>
</evidence>
<accession>A0A412QAN5</accession>
<evidence type="ECO:0000256" key="2">
    <source>
        <dbReference type="ARBA" id="ARBA00009152"/>
    </source>
</evidence>
<dbReference type="Gene3D" id="3.20.20.140">
    <property type="entry name" value="Metal-dependent hydrolases"/>
    <property type="match status" value="1"/>
</dbReference>
<keyword evidence="6 8" id="KW-0368">Histidine biosynthesis</keyword>
<comment type="similarity">
    <text evidence="2 8">Belongs to the PHP hydrolase family. HisK subfamily.</text>
</comment>
<keyword evidence="4 8" id="KW-0028">Amino-acid biosynthesis</keyword>
<comment type="pathway">
    <text evidence="1 8">Amino-acid biosynthesis; L-histidine biosynthesis; L-histidine from 5-phospho-alpha-D-ribose 1-diphosphate: step 8/9.</text>
</comment>
<evidence type="ECO:0000256" key="4">
    <source>
        <dbReference type="ARBA" id="ARBA00022605"/>
    </source>
</evidence>
<dbReference type="PANTHER" id="PTHR21039:SF0">
    <property type="entry name" value="HISTIDINOL-PHOSPHATASE"/>
    <property type="match status" value="1"/>
</dbReference>
<dbReference type="AlphaFoldDB" id="A0A412QAN5"/>
<dbReference type="InterPro" id="IPR004013">
    <property type="entry name" value="PHP_dom"/>
</dbReference>
<organism evidence="10 11">
    <name type="scientific">Coprococcus comes</name>
    <dbReference type="NCBI Taxonomy" id="410072"/>
    <lineage>
        <taxon>Bacteria</taxon>
        <taxon>Bacillati</taxon>
        <taxon>Bacillota</taxon>
        <taxon>Clostridia</taxon>
        <taxon>Lachnospirales</taxon>
        <taxon>Lachnospiraceae</taxon>
        <taxon>Coprococcus</taxon>
    </lineage>
</organism>
<proteinExistence type="inferred from homology"/>
<evidence type="ECO:0000256" key="7">
    <source>
        <dbReference type="ARBA" id="ARBA00049158"/>
    </source>
</evidence>
<dbReference type="UniPathway" id="UPA00031">
    <property type="reaction ID" value="UER00013"/>
</dbReference>
<keyword evidence="5 8" id="KW-0378">Hydrolase</keyword>
<dbReference type="GO" id="GO:0004401">
    <property type="term" value="F:histidinol-phosphatase activity"/>
    <property type="evidence" value="ECO:0007669"/>
    <property type="project" value="UniProtKB-UniRule"/>
</dbReference>
<dbReference type="SUPFAM" id="SSF89550">
    <property type="entry name" value="PHP domain-like"/>
    <property type="match status" value="1"/>
</dbReference>
<dbReference type="InterPro" id="IPR010140">
    <property type="entry name" value="Histidinol_P_phosphatase_HisJ"/>
</dbReference>
<keyword evidence="11" id="KW-1185">Reference proteome</keyword>
<dbReference type="Proteomes" id="UP000283360">
    <property type="component" value="Unassembled WGS sequence"/>
</dbReference>
<name>A0A412QAN5_9FIRM</name>
<evidence type="ECO:0000313" key="11">
    <source>
        <dbReference type="Proteomes" id="UP000283360"/>
    </source>
</evidence>
<gene>
    <name evidence="10" type="ORF">DWX03_13530</name>
</gene>